<dbReference type="PROSITE" id="PS50977">
    <property type="entry name" value="HTH_TETR_2"/>
    <property type="match status" value="1"/>
</dbReference>
<dbReference type="InterPro" id="IPR009057">
    <property type="entry name" value="Homeodomain-like_sf"/>
</dbReference>
<dbReference type="OrthoDB" id="9810023at2"/>
<dbReference type="PANTHER" id="PTHR47506:SF3">
    <property type="entry name" value="HTH-TYPE TRANSCRIPTIONAL REGULATOR LMRA"/>
    <property type="match status" value="1"/>
</dbReference>
<dbReference type="Pfam" id="PF21993">
    <property type="entry name" value="TetR_C_13_2"/>
    <property type="match status" value="1"/>
</dbReference>
<dbReference type="Proteomes" id="UP000233375">
    <property type="component" value="Unassembled WGS sequence"/>
</dbReference>
<dbReference type="Gene3D" id="1.10.357.10">
    <property type="entry name" value="Tetracycline Repressor, domain 2"/>
    <property type="match status" value="1"/>
</dbReference>
<evidence type="ECO:0000313" key="6">
    <source>
        <dbReference type="EMBL" id="PKG25301.1"/>
    </source>
</evidence>
<dbReference type="InterPro" id="IPR001647">
    <property type="entry name" value="HTH_TetR"/>
</dbReference>
<evidence type="ECO:0000256" key="4">
    <source>
        <dbReference type="PROSITE-ProRule" id="PRU00335"/>
    </source>
</evidence>
<dbReference type="SUPFAM" id="SSF46689">
    <property type="entry name" value="Homeodomain-like"/>
    <property type="match status" value="1"/>
</dbReference>
<keyword evidence="2 4" id="KW-0238">DNA-binding</keyword>
<dbReference type="GO" id="GO:0003677">
    <property type="term" value="F:DNA binding"/>
    <property type="evidence" value="ECO:0007669"/>
    <property type="project" value="UniProtKB-UniRule"/>
</dbReference>
<evidence type="ECO:0000256" key="1">
    <source>
        <dbReference type="ARBA" id="ARBA00023015"/>
    </source>
</evidence>
<dbReference type="InterPro" id="IPR054156">
    <property type="entry name" value="YxaF_TetR_C"/>
</dbReference>
<evidence type="ECO:0000256" key="2">
    <source>
        <dbReference type="ARBA" id="ARBA00023125"/>
    </source>
</evidence>
<proteinExistence type="predicted"/>
<keyword evidence="3" id="KW-0804">Transcription</keyword>
<evidence type="ECO:0000259" key="5">
    <source>
        <dbReference type="PROSITE" id="PS50977"/>
    </source>
</evidence>
<reference evidence="6 7" key="1">
    <citation type="journal article" date="2003" name="Int. J. Syst. Evol. Microbiol.">
        <title>Bacillus nealsonii sp. nov., isolated from a spacecraft-assembly facility, whose spores are gamma-radiation resistant.</title>
        <authorList>
            <person name="Venkateswaran K."/>
            <person name="Kempf M."/>
            <person name="Chen F."/>
            <person name="Satomi M."/>
            <person name="Nicholson W."/>
            <person name="Kern R."/>
        </authorList>
    </citation>
    <scope>NUCLEOTIDE SEQUENCE [LARGE SCALE GENOMIC DNA]</scope>
    <source>
        <strain evidence="6 7">FO-92</strain>
    </source>
</reference>
<dbReference type="AlphaFoldDB" id="A0A2N0Z709"/>
<evidence type="ECO:0000313" key="7">
    <source>
        <dbReference type="Proteomes" id="UP000233375"/>
    </source>
</evidence>
<feature type="domain" description="HTH tetR-type" evidence="5">
    <location>
        <begin position="6"/>
        <end position="66"/>
    </location>
</feature>
<feature type="DNA-binding region" description="H-T-H motif" evidence="4">
    <location>
        <begin position="29"/>
        <end position="48"/>
    </location>
</feature>
<keyword evidence="1" id="KW-0805">Transcription regulation</keyword>
<name>A0A2N0Z709_9BACI</name>
<organism evidence="6 7">
    <name type="scientific">Niallia nealsonii</name>
    <dbReference type="NCBI Taxonomy" id="115979"/>
    <lineage>
        <taxon>Bacteria</taxon>
        <taxon>Bacillati</taxon>
        <taxon>Bacillota</taxon>
        <taxon>Bacilli</taxon>
        <taxon>Bacillales</taxon>
        <taxon>Bacillaceae</taxon>
        <taxon>Niallia</taxon>
    </lineage>
</organism>
<dbReference type="PANTHER" id="PTHR47506">
    <property type="entry name" value="TRANSCRIPTIONAL REGULATORY PROTEIN"/>
    <property type="match status" value="1"/>
</dbReference>
<evidence type="ECO:0000256" key="3">
    <source>
        <dbReference type="ARBA" id="ARBA00023163"/>
    </source>
</evidence>
<protein>
    <submittedName>
        <fullName evidence="6">TetR/AcrR family transcriptional regulator</fullName>
    </submittedName>
</protein>
<accession>A0A2N0Z709</accession>
<sequence length="192" mass="21567">MKQKKEGKRELIIKTASQLFQCQGYHGTGLNQIIEESGAPKGSLYYHFPNGKEEIALEAILLMKKQVLEEAQADLNKKDSAVEAFQFHIEKIAVEFDKKEHMEGLPIGLIASETASTNENIRCACQSAFKEWQFFYVDKLQQFGYAKEKAEELSIAINAMIEGGCILALTSESGEPLRIIAKQLPLLLKKEE</sequence>
<gene>
    <name evidence="6" type="ORF">CWS01_02150</name>
</gene>
<dbReference type="PRINTS" id="PR00455">
    <property type="entry name" value="HTHTETR"/>
</dbReference>
<dbReference type="EMBL" id="PISE01000004">
    <property type="protein sequence ID" value="PKG25301.1"/>
    <property type="molecule type" value="Genomic_DNA"/>
</dbReference>
<comment type="caution">
    <text evidence="6">The sequence shown here is derived from an EMBL/GenBank/DDBJ whole genome shotgun (WGS) entry which is preliminary data.</text>
</comment>
<dbReference type="RefSeq" id="WP_101175406.1">
    <property type="nucleotide sequence ID" value="NZ_PISE01000004.1"/>
</dbReference>
<keyword evidence="7" id="KW-1185">Reference proteome</keyword>
<dbReference type="Pfam" id="PF00440">
    <property type="entry name" value="TetR_N"/>
    <property type="match status" value="1"/>
</dbReference>
<dbReference type="InterPro" id="IPR036271">
    <property type="entry name" value="Tet_transcr_reg_TetR-rel_C_sf"/>
</dbReference>
<dbReference type="SUPFAM" id="SSF48498">
    <property type="entry name" value="Tetracyclin repressor-like, C-terminal domain"/>
    <property type="match status" value="1"/>
</dbReference>